<dbReference type="SUPFAM" id="SSF81338">
    <property type="entry name" value="Aquaporin-like"/>
    <property type="match status" value="1"/>
</dbReference>
<keyword evidence="2 6" id="KW-0813">Transport</keyword>
<dbReference type="AlphaFoldDB" id="L8H0X2"/>
<dbReference type="RefSeq" id="XP_004340969.1">
    <property type="nucleotide sequence ID" value="XM_004340921.1"/>
</dbReference>
<evidence type="ECO:0000256" key="6">
    <source>
        <dbReference type="RuleBase" id="RU000477"/>
    </source>
</evidence>
<evidence type="ECO:0000256" key="7">
    <source>
        <dbReference type="SAM" id="Phobius"/>
    </source>
</evidence>
<keyword evidence="3 6" id="KW-0812">Transmembrane</keyword>
<dbReference type="InterPro" id="IPR023271">
    <property type="entry name" value="Aquaporin-like"/>
</dbReference>
<feature type="transmembrane region" description="Helical" evidence="7">
    <location>
        <begin position="55"/>
        <end position="72"/>
    </location>
</feature>
<gene>
    <name evidence="8" type="ORF">ACA1_232410</name>
</gene>
<reference evidence="8 9" key="1">
    <citation type="journal article" date="2013" name="Genome Biol.">
        <title>Genome of Acanthamoeba castellanii highlights extensive lateral gene transfer and early evolution of tyrosine kinase signaling.</title>
        <authorList>
            <person name="Clarke M."/>
            <person name="Lohan A.J."/>
            <person name="Liu B."/>
            <person name="Lagkouvardos I."/>
            <person name="Roy S."/>
            <person name="Zafar N."/>
            <person name="Bertelli C."/>
            <person name="Schilde C."/>
            <person name="Kianianmomeni A."/>
            <person name="Burglin T.R."/>
            <person name="Frech C."/>
            <person name="Turcotte B."/>
            <person name="Kopec K.O."/>
            <person name="Synnott J.M."/>
            <person name="Choo C."/>
            <person name="Paponov I."/>
            <person name="Finkler A."/>
            <person name="Soon Heng Tan C."/>
            <person name="Hutchins A.P."/>
            <person name="Weinmeier T."/>
            <person name="Rattei T."/>
            <person name="Chu J.S."/>
            <person name="Gimenez G."/>
            <person name="Irimia M."/>
            <person name="Rigden D.J."/>
            <person name="Fitzpatrick D.A."/>
            <person name="Lorenzo-Morales J."/>
            <person name="Bateman A."/>
            <person name="Chiu C.H."/>
            <person name="Tang P."/>
            <person name="Hegemann P."/>
            <person name="Fromm H."/>
            <person name="Raoult D."/>
            <person name="Greub G."/>
            <person name="Miranda-Saavedra D."/>
            <person name="Chen N."/>
            <person name="Nash P."/>
            <person name="Ginger M.L."/>
            <person name="Horn M."/>
            <person name="Schaap P."/>
            <person name="Caler L."/>
            <person name="Loftus B."/>
        </authorList>
    </citation>
    <scope>NUCLEOTIDE SEQUENCE [LARGE SCALE GENOMIC DNA]</scope>
    <source>
        <strain evidence="8 9">Neff</strain>
    </source>
</reference>
<dbReference type="Gene3D" id="1.20.1080.10">
    <property type="entry name" value="Glycerol uptake facilitator protein"/>
    <property type="match status" value="2"/>
</dbReference>
<dbReference type="GO" id="GO:0016020">
    <property type="term" value="C:membrane"/>
    <property type="evidence" value="ECO:0007669"/>
    <property type="project" value="UniProtKB-SubCell"/>
</dbReference>
<keyword evidence="9" id="KW-1185">Reference proteome</keyword>
<keyword evidence="5 7" id="KW-0472">Membrane</keyword>
<feature type="transmembrane region" description="Helical" evidence="7">
    <location>
        <begin position="154"/>
        <end position="175"/>
    </location>
</feature>
<dbReference type="GO" id="GO:0015267">
    <property type="term" value="F:channel activity"/>
    <property type="evidence" value="ECO:0007669"/>
    <property type="project" value="InterPro"/>
</dbReference>
<dbReference type="InterPro" id="IPR000425">
    <property type="entry name" value="MIP"/>
</dbReference>
<evidence type="ECO:0000256" key="5">
    <source>
        <dbReference type="ARBA" id="ARBA00023136"/>
    </source>
</evidence>
<feature type="transmembrane region" description="Helical" evidence="7">
    <location>
        <begin position="195"/>
        <end position="217"/>
    </location>
</feature>
<evidence type="ECO:0000256" key="2">
    <source>
        <dbReference type="ARBA" id="ARBA00022448"/>
    </source>
</evidence>
<dbReference type="Proteomes" id="UP000011083">
    <property type="component" value="Unassembled WGS sequence"/>
</dbReference>
<evidence type="ECO:0000313" key="9">
    <source>
        <dbReference type="Proteomes" id="UP000011083"/>
    </source>
</evidence>
<dbReference type="STRING" id="1257118.L8H0X2"/>
<accession>L8H0X2</accession>
<evidence type="ECO:0000313" key="8">
    <source>
        <dbReference type="EMBL" id="ELR18905.1"/>
    </source>
</evidence>
<protein>
    <submittedName>
        <fullName evidence="8">Transporter, major intrinsic protein (MIP) superfamily protein</fullName>
    </submittedName>
</protein>
<comment type="similarity">
    <text evidence="6">Belongs to the MIP/aquaporin (TC 1.A.8) family.</text>
</comment>
<dbReference type="GeneID" id="14919876"/>
<dbReference type="PRINTS" id="PR00783">
    <property type="entry name" value="MINTRINSICP"/>
</dbReference>
<dbReference type="Pfam" id="PF00230">
    <property type="entry name" value="MIP"/>
    <property type="match status" value="2"/>
</dbReference>
<comment type="subcellular location">
    <subcellularLocation>
        <location evidence="1">Membrane</location>
        <topology evidence="1">Multi-pass membrane protein</topology>
    </subcellularLocation>
</comment>
<keyword evidence="4 7" id="KW-1133">Transmembrane helix</keyword>
<feature type="transmembrane region" description="Helical" evidence="7">
    <location>
        <begin position="123"/>
        <end position="142"/>
    </location>
</feature>
<dbReference type="PROSITE" id="PS00221">
    <property type="entry name" value="MIP"/>
    <property type="match status" value="1"/>
</dbReference>
<proteinExistence type="inferred from homology"/>
<organism evidence="8 9">
    <name type="scientific">Acanthamoeba castellanii (strain ATCC 30010 / Neff)</name>
    <dbReference type="NCBI Taxonomy" id="1257118"/>
    <lineage>
        <taxon>Eukaryota</taxon>
        <taxon>Amoebozoa</taxon>
        <taxon>Discosea</taxon>
        <taxon>Longamoebia</taxon>
        <taxon>Centramoebida</taxon>
        <taxon>Acanthamoebidae</taxon>
        <taxon>Acanthamoeba</taxon>
    </lineage>
</organism>
<feature type="transmembrane region" description="Helical" evidence="7">
    <location>
        <begin position="30"/>
        <end position="49"/>
    </location>
</feature>
<dbReference type="PANTHER" id="PTHR45724">
    <property type="entry name" value="AQUAPORIN NIP2-1"/>
    <property type="match status" value="1"/>
</dbReference>
<dbReference type="InterPro" id="IPR022357">
    <property type="entry name" value="MIP_CS"/>
</dbReference>
<evidence type="ECO:0000256" key="1">
    <source>
        <dbReference type="ARBA" id="ARBA00004141"/>
    </source>
</evidence>
<dbReference type="PANTHER" id="PTHR45724:SF13">
    <property type="entry name" value="AQUAPORIN NIP1-1-RELATED"/>
    <property type="match status" value="1"/>
</dbReference>
<evidence type="ECO:0000256" key="4">
    <source>
        <dbReference type="ARBA" id="ARBA00022989"/>
    </source>
</evidence>
<sequence length="252" mass="26518">MEEMDFCEYLPGGKSHERCQGRLAEFRRGMAEAIGTFALVLVSCLASASPYSTDISKSLAVGMLVMGLVFSIGQVSGAHFNPAVSVAFSLRFAFQWWRLLYYIPAQFGDVGASLPEGMTSQAALGLEIAFSSIFLFIVLNVAERAKVVGPNGALATGLALIALATVGGPLGGTSMNPFRSLAPALLAGGKALDEVWLFIVGPLVGAVIAVLLTFLLGSRVHPLAYHKATGIGRSGPEDVEELLAGDQEPTER</sequence>
<dbReference type="OrthoDB" id="13694at2759"/>
<dbReference type="InterPro" id="IPR034294">
    <property type="entry name" value="Aquaporin_transptr"/>
</dbReference>
<evidence type="ECO:0000256" key="3">
    <source>
        <dbReference type="ARBA" id="ARBA00022692"/>
    </source>
</evidence>
<dbReference type="EMBL" id="KB007939">
    <property type="protein sequence ID" value="ELR18905.1"/>
    <property type="molecule type" value="Genomic_DNA"/>
</dbReference>
<name>L8H0X2_ACACF</name>
<dbReference type="KEGG" id="acan:ACA1_232410"/>
<dbReference type="VEuPathDB" id="AmoebaDB:ACA1_232410"/>